<dbReference type="PANTHER" id="PTHR46972:SF1">
    <property type="entry name" value="FAD DEPENDENT OXIDOREDUCTASE DOMAIN-CONTAINING PROTEIN"/>
    <property type="match status" value="1"/>
</dbReference>
<evidence type="ECO:0000259" key="5">
    <source>
        <dbReference type="Pfam" id="PF01494"/>
    </source>
</evidence>
<proteinExistence type="predicted"/>
<dbReference type="EMBL" id="JAGMUU010000036">
    <property type="protein sequence ID" value="KAH7116557.1"/>
    <property type="molecule type" value="Genomic_DNA"/>
</dbReference>
<keyword evidence="7" id="KW-1185">Reference proteome</keyword>
<feature type="domain" description="FAD-binding" evidence="5">
    <location>
        <begin position="294"/>
        <end position="330"/>
    </location>
</feature>
<evidence type="ECO:0000256" key="2">
    <source>
        <dbReference type="ARBA" id="ARBA00022827"/>
    </source>
</evidence>
<keyword evidence="3" id="KW-0560">Oxidoreductase</keyword>
<dbReference type="PRINTS" id="PR00420">
    <property type="entry name" value="RNGMNOXGNASE"/>
</dbReference>
<dbReference type="GO" id="GO:0004497">
    <property type="term" value="F:monooxygenase activity"/>
    <property type="evidence" value="ECO:0007669"/>
    <property type="project" value="UniProtKB-KW"/>
</dbReference>
<sequence length="387" mass="42515">MAPKIAIVGGGPSGLSLAALLEKHGINYIIYERGAQNELPRGGCLDLHVGSGQRVIKEADLFDDFKKNSRDGDATIHLLYNHHGQLVTSWGEGRDAPEIDRWQLRNVLLKPIPEHKIIWSKSVKSSARDDNGQIVLSFTDGTTASGFDLIVGADGTFSKIRHLVTPAQPAFAGQIFLTSRISPSNPFYDTMQSLARVGSMVAMGAGKHMFNSMQGDGHYRIDIGILNTEDFATSDLVDLTNMDAVKKFLLQDDYFGSYAPQLQDIIKYSEGPFRPWLMYYMPPDQLNWSATPGVTLIGDAAHVTTPFVGDGVNCAMRDAVILADKLKEFGVTTKAVMEYEKEMFPYAIDVIQRSIASGNMFFEDDAPRAFSQAMSSASPIIGKTDDY</sequence>
<evidence type="ECO:0000256" key="1">
    <source>
        <dbReference type="ARBA" id="ARBA00022630"/>
    </source>
</evidence>
<feature type="domain" description="FAD-binding" evidence="5">
    <location>
        <begin position="5"/>
        <end position="170"/>
    </location>
</feature>
<dbReference type="PANTHER" id="PTHR46972">
    <property type="entry name" value="MONOOXYGENASE ASQM-RELATED"/>
    <property type="match status" value="1"/>
</dbReference>
<gene>
    <name evidence="6" type="ORF">B0J13DRAFT_613412</name>
</gene>
<dbReference type="SUPFAM" id="SSF51905">
    <property type="entry name" value="FAD/NAD(P)-binding domain"/>
    <property type="match status" value="1"/>
</dbReference>
<keyword evidence="2" id="KW-0274">FAD</keyword>
<dbReference type="GO" id="GO:0071949">
    <property type="term" value="F:FAD binding"/>
    <property type="evidence" value="ECO:0007669"/>
    <property type="project" value="InterPro"/>
</dbReference>
<name>A0A9P9DCM4_9HYPO</name>
<evidence type="ECO:0000313" key="6">
    <source>
        <dbReference type="EMBL" id="KAH7116557.1"/>
    </source>
</evidence>
<evidence type="ECO:0000313" key="7">
    <source>
        <dbReference type="Proteomes" id="UP000717696"/>
    </source>
</evidence>
<accession>A0A9P9DCM4</accession>
<dbReference type="InterPro" id="IPR002938">
    <property type="entry name" value="FAD-bd"/>
</dbReference>
<organism evidence="6 7">
    <name type="scientific">Dactylonectria estremocensis</name>
    <dbReference type="NCBI Taxonomy" id="1079267"/>
    <lineage>
        <taxon>Eukaryota</taxon>
        <taxon>Fungi</taxon>
        <taxon>Dikarya</taxon>
        <taxon>Ascomycota</taxon>
        <taxon>Pezizomycotina</taxon>
        <taxon>Sordariomycetes</taxon>
        <taxon>Hypocreomycetidae</taxon>
        <taxon>Hypocreales</taxon>
        <taxon>Nectriaceae</taxon>
        <taxon>Dactylonectria</taxon>
    </lineage>
</organism>
<keyword evidence="1" id="KW-0285">Flavoprotein</keyword>
<keyword evidence="4" id="KW-0503">Monooxygenase</keyword>
<dbReference type="Pfam" id="PF01494">
    <property type="entry name" value="FAD_binding_3"/>
    <property type="match status" value="2"/>
</dbReference>
<reference evidence="6" key="1">
    <citation type="journal article" date="2021" name="Nat. Commun.">
        <title>Genetic determinants of endophytism in the Arabidopsis root mycobiome.</title>
        <authorList>
            <person name="Mesny F."/>
            <person name="Miyauchi S."/>
            <person name="Thiergart T."/>
            <person name="Pickel B."/>
            <person name="Atanasova L."/>
            <person name="Karlsson M."/>
            <person name="Huettel B."/>
            <person name="Barry K.W."/>
            <person name="Haridas S."/>
            <person name="Chen C."/>
            <person name="Bauer D."/>
            <person name="Andreopoulos W."/>
            <person name="Pangilinan J."/>
            <person name="LaButti K."/>
            <person name="Riley R."/>
            <person name="Lipzen A."/>
            <person name="Clum A."/>
            <person name="Drula E."/>
            <person name="Henrissat B."/>
            <person name="Kohler A."/>
            <person name="Grigoriev I.V."/>
            <person name="Martin F.M."/>
            <person name="Hacquard S."/>
        </authorList>
    </citation>
    <scope>NUCLEOTIDE SEQUENCE</scope>
    <source>
        <strain evidence="6">MPI-CAGE-AT-0021</strain>
    </source>
</reference>
<dbReference type="Proteomes" id="UP000717696">
    <property type="component" value="Unassembled WGS sequence"/>
</dbReference>
<dbReference type="Gene3D" id="3.50.50.60">
    <property type="entry name" value="FAD/NAD(P)-binding domain"/>
    <property type="match status" value="1"/>
</dbReference>
<dbReference type="InterPro" id="IPR036188">
    <property type="entry name" value="FAD/NAD-bd_sf"/>
</dbReference>
<comment type="caution">
    <text evidence="6">The sequence shown here is derived from an EMBL/GenBank/DDBJ whole genome shotgun (WGS) entry which is preliminary data.</text>
</comment>
<dbReference type="AlphaFoldDB" id="A0A9P9DCM4"/>
<protein>
    <recommendedName>
        <fullName evidence="5">FAD-binding domain-containing protein</fullName>
    </recommendedName>
</protein>
<dbReference type="OrthoDB" id="655030at2759"/>
<evidence type="ECO:0000256" key="4">
    <source>
        <dbReference type="ARBA" id="ARBA00023033"/>
    </source>
</evidence>
<evidence type="ECO:0000256" key="3">
    <source>
        <dbReference type="ARBA" id="ARBA00023002"/>
    </source>
</evidence>